<comment type="caution">
    <text evidence="7">The sequence shown here is derived from an EMBL/GenBank/DDBJ whole genome shotgun (WGS) entry which is preliminary data.</text>
</comment>
<dbReference type="InterPro" id="IPR015797">
    <property type="entry name" value="NUDIX_hydrolase-like_dom_sf"/>
</dbReference>
<evidence type="ECO:0000259" key="6">
    <source>
        <dbReference type="PROSITE" id="PS51462"/>
    </source>
</evidence>
<dbReference type="Proteomes" id="UP001501599">
    <property type="component" value="Unassembled WGS sequence"/>
</dbReference>
<dbReference type="InterPro" id="IPR020084">
    <property type="entry name" value="NUDIX_hydrolase_CS"/>
</dbReference>
<evidence type="ECO:0000256" key="3">
    <source>
        <dbReference type="ARBA" id="ARBA00022801"/>
    </source>
</evidence>
<dbReference type="Pfam" id="PF04167">
    <property type="entry name" value="DUF402"/>
    <property type="match status" value="1"/>
</dbReference>
<reference evidence="8" key="1">
    <citation type="journal article" date="2019" name="Int. J. Syst. Evol. Microbiol.">
        <title>The Global Catalogue of Microorganisms (GCM) 10K type strain sequencing project: providing services to taxonomists for standard genome sequencing and annotation.</title>
        <authorList>
            <consortium name="The Broad Institute Genomics Platform"/>
            <consortium name="The Broad Institute Genome Sequencing Center for Infectious Disease"/>
            <person name="Wu L."/>
            <person name="Ma J."/>
        </authorList>
    </citation>
    <scope>NUCLEOTIDE SEQUENCE [LARGE SCALE GENOMIC DNA]</scope>
    <source>
        <strain evidence="8">JCM 16026</strain>
    </source>
</reference>
<evidence type="ECO:0000256" key="1">
    <source>
        <dbReference type="ARBA" id="ARBA00001946"/>
    </source>
</evidence>
<dbReference type="PRINTS" id="PR00502">
    <property type="entry name" value="NUDIXFAMILY"/>
</dbReference>
<keyword evidence="4" id="KW-0460">Magnesium</keyword>
<dbReference type="InterPro" id="IPR035930">
    <property type="entry name" value="FomD-like_sf"/>
</dbReference>
<dbReference type="PROSITE" id="PS51462">
    <property type="entry name" value="NUDIX"/>
    <property type="match status" value="1"/>
</dbReference>
<dbReference type="SUPFAM" id="SSF55811">
    <property type="entry name" value="Nudix"/>
    <property type="match status" value="1"/>
</dbReference>
<evidence type="ECO:0000313" key="7">
    <source>
        <dbReference type="EMBL" id="GAA2173138.1"/>
    </source>
</evidence>
<evidence type="ECO:0000313" key="8">
    <source>
        <dbReference type="Proteomes" id="UP001501599"/>
    </source>
</evidence>
<comment type="cofactor">
    <cofactor evidence="1">
        <name>Mg(2+)</name>
        <dbReference type="ChEBI" id="CHEBI:18420"/>
    </cofactor>
</comment>
<dbReference type="Pfam" id="PF00293">
    <property type="entry name" value="NUDIX"/>
    <property type="match status" value="1"/>
</dbReference>
<gene>
    <name evidence="7" type="ORF">GCM10009846_13880</name>
</gene>
<proteinExistence type="inferred from homology"/>
<dbReference type="SUPFAM" id="SSF159234">
    <property type="entry name" value="FomD-like"/>
    <property type="match status" value="1"/>
</dbReference>
<name>A0ABP5MEY0_9MICO</name>
<dbReference type="InterPro" id="IPR000086">
    <property type="entry name" value="NUDIX_hydrolase_dom"/>
</dbReference>
<comment type="similarity">
    <text evidence="2 5">Belongs to the Nudix hydrolase family.</text>
</comment>
<dbReference type="CDD" id="cd04685">
    <property type="entry name" value="NUDIX_Hydrolase"/>
    <property type="match status" value="1"/>
</dbReference>
<dbReference type="PROSITE" id="PS00893">
    <property type="entry name" value="NUDIX_BOX"/>
    <property type="match status" value="1"/>
</dbReference>
<accession>A0ABP5MEY0</accession>
<dbReference type="Gene3D" id="3.90.79.10">
    <property type="entry name" value="Nucleoside Triphosphate Pyrophosphohydrolase"/>
    <property type="match status" value="1"/>
</dbReference>
<keyword evidence="3 5" id="KW-0378">Hydrolase</keyword>
<dbReference type="Gene3D" id="2.40.380.10">
    <property type="entry name" value="FomD-like"/>
    <property type="match status" value="1"/>
</dbReference>
<dbReference type="EMBL" id="BAAAQT010000005">
    <property type="protein sequence ID" value="GAA2173138.1"/>
    <property type="molecule type" value="Genomic_DNA"/>
</dbReference>
<dbReference type="InterPro" id="IPR020476">
    <property type="entry name" value="Nudix_hydrolase"/>
</dbReference>
<evidence type="ECO:0000256" key="2">
    <source>
        <dbReference type="ARBA" id="ARBA00005582"/>
    </source>
</evidence>
<feature type="domain" description="Nudix hydrolase" evidence="6">
    <location>
        <begin position="6"/>
        <end position="147"/>
    </location>
</feature>
<dbReference type="InterPro" id="IPR007295">
    <property type="entry name" value="DUF402"/>
</dbReference>
<keyword evidence="8" id="KW-1185">Reference proteome</keyword>
<dbReference type="PANTHER" id="PTHR43046:SF12">
    <property type="entry name" value="GDP-MANNOSE MANNOSYL HYDROLASE"/>
    <property type="match status" value="1"/>
</dbReference>
<organism evidence="7 8">
    <name type="scientific">Agrococcus versicolor</name>
    <dbReference type="NCBI Taxonomy" id="501482"/>
    <lineage>
        <taxon>Bacteria</taxon>
        <taxon>Bacillati</taxon>
        <taxon>Actinomycetota</taxon>
        <taxon>Actinomycetes</taxon>
        <taxon>Micrococcales</taxon>
        <taxon>Microbacteriaceae</taxon>
        <taxon>Agrococcus</taxon>
    </lineage>
</organism>
<protein>
    <recommendedName>
        <fullName evidence="6">Nudix hydrolase domain-containing protein</fullName>
    </recommendedName>
</protein>
<evidence type="ECO:0000256" key="4">
    <source>
        <dbReference type="ARBA" id="ARBA00022842"/>
    </source>
</evidence>
<evidence type="ECO:0000256" key="5">
    <source>
        <dbReference type="RuleBase" id="RU003476"/>
    </source>
</evidence>
<sequence>MPDARGVRRTARILCVDPAGATLLLRTRWDHDVAPPRWLTPGGGIEPGETEREAAVRELFEETGRRIGEDDLVGPIAHARVPHPDGHPYAATDALTFLWRCERFEPGAEHRMDDELDDILEHRWWTADEIRASDDDFSTEDVLAQLDRLAGGEPQPGDAVRVEGAKWNGKPHWRYDARVLGTDEHGLWIGVDAGTTVLKGWRKEYLTGHAFVRLVPPTAVAWDDGTWMLAGWWDRSDVDAYVDVSTPPTLRRGPEGWIVEYVDLDLDLVVPASGLAPWIDDEDEFAARSVSHGWPTWLVERARSVADDLLVRSSSAPAVAMDAGHRWLAQQLEADGER</sequence>
<dbReference type="PANTHER" id="PTHR43046">
    <property type="entry name" value="GDP-MANNOSE MANNOSYL HYDROLASE"/>
    <property type="match status" value="1"/>
</dbReference>
<dbReference type="RefSeq" id="WP_344342050.1">
    <property type="nucleotide sequence ID" value="NZ_BAAAQT010000005.1"/>
</dbReference>